<dbReference type="Proteomes" id="UP000028999">
    <property type="component" value="Unassembled WGS sequence"/>
</dbReference>
<proteinExistence type="predicted"/>
<name>A0A078IJ31_BRANA</name>
<reference evidence="1 2" key="1">
    <citation type="journal article" date="2014" name="Science">
        <title>Plant genetics. Early allopolyploid evolution in the post-Neolithic Brassica napus oilseed genome.</title>
        <authorList>
            <person name="Chalhoub B."/>
            <person name="Denoeud F."/>
            <person name="Liu S."/>
            <person name="Parkin I.A."/>
            <person name="Tang H."/>
            <person name="Wang X."/>
            <person name="Chiquet J."/>
            <person name="Belcram H."/>
            <person name="Tong C."/>
            <person name="Samans B."/>
            <person name="Correa M."/>
            <person name="Da Silva C."/>
            <person name="Just J."/>
            <person name="Falentin C."/>
            <person name="Koh C.S."/>
            <person name="Le Clainche I."/>
            <person name="Bernard M."/>
            <person name="Bento P."/>
            <person name="Noel B."/>
            <person name="Labadie K."/>
            <person name="Alberti A."/>
            <person name="Charles M."/>
            <person name="Arnaud D."/>
            <person name="Guo H."/>
            <person name="Daviaud C."/>
            <person name="Alamery S."/>
            <person name="Jabbari K."/>
            <person name="Zhao M."/>
            <person name="Edger P.P."/>
            <person name="Chelaifa H."/>
            <person name="Tack D."/>
            <person name="Lassalle G."/>
            <person name="Mestiri I."/>
            <person name="Schnel N."/>
            <person name="Le Paslier M.C."/>
            <person name="Fan G."/>
            <person name="Renault V."/>
            <person name="Bayer P.E."/>
            <person name="Golicz A.A."/>
            <person name="Manoli S."/>
            <person name="Lee T.H."/>
            <person name="Thi V.H."/>
            <person name="Chalabi S."/>
            <person name="Hu Q."/>
            <person name="Fan C."/>
            <person name="Tollenaere R."/>
            <person name="Lu Y."/>
            <person name="Battail C."/>
            <person name="Shen J."/>
            <person name="Sidebottom C.H."/>
            <person name="Wang X."/>
            <person name="Canaguier A."/>
            <person name="Chauveau A."/>
            <person name="Berard A."/>
            <person name="Deniot G."/>
            <person name="Guan M."/>
            <person name="Liu Z."/>
            <person name="Sun F."/>
            <person name="Lim Y.P."/>
            <person name="Lyons E."/>
            <person name="Town C.D."/>
            <person name="Bancroft I."/>
            <person name="Wang X."/>
            <person name="Meng J."/>
            <person name="Ma J."/>
            <person name="Pires J.C."/>
            <person name="King G.J."/>
            <person name="Brunel D."/>
            <person name="Delourme R."/>
            <person name="Renard M."/>
            <person name="Aury J.M."/>
            <person name="Adams K.L."/>
            <person name="Batley J."/>
            <person name="Snowdon R.J."/>
            <person name="Tost J."/>
            <person name="Edwards D."/>
            <person name="Zhou Y."/>
            <person name="Hua W."/>
            <person name="Sharpe A.G."/>
            <person name="Paterson A.H."/>
            <person name="Guan C."/>
            <person name="Wincker P."/>
        </authorList>
    </citation>
    <scope>NUCLEOTIDE SEQUENCE [LARGE SCALE GENOMIC DNA]</scope>
    <source>
        <strain evidence="2">cv. Darmor-bzh</strain>
    </source>
</reference>
<dbReference type="AlphaFoldDB" id="A0A078IJ31"/>
<keyword evidence="2" id="KW-1185">Reference proteome</keyword>
<evidence type="ECO:0000313" key="1">
    <source>
        <dbReference type="EMBL" id="CDY49083.1"/>
    </source>
</evidence>
<organism evidence="1 2">
    <name type="scientific">Brassica napus</name>
    <name type="common">Rape</name>
    <dbReference type="NCBI Taxonomy" id="3708"/>
    <lineage>
        <taxon>Eukaryota</taxon>
        <taxon>Viridiplantae</taxon>
        <taxon>Streptophyta</taxon>
        <taxon>Embryophyta</taxon>
        <taxon>Tracheophyta</taxon>
        <taxon>Spermatophyta</taxon>
        <taxon>Magnoliopsida</taxon>
        <taxon>eudicotyledons</taxon>
        <taxon>Gunneridae</taxon>
        <taxon>Pentapetalae</taxon>
        <taxon>rosids</taxon>
        <taxon>malvids</taxon>
        <taxon>Brassicales</taxon>
        <taxon>Brassicaceae</taxon>
        <taxon>Brassiceae</taxon>
        <taxon>Brassica</taxon>
    </lineage>
</organism>
<dbReference type="EMBL" id="LK032809">
    <property type="protein sequence ID" value="CDY49083.1"/>
    <property type="molecule type" value="Genomic_DNA"/>
</dbReference>
<dbReference type="PaxDb" id="3708-A0A078IJ31"/>
<gene>
    <name evidence="1" type="primary">BnaC06g12350D</name>
    <name evidence="1" type="ORF">GSBRNA2T00092309001</name>
</gene>
<dbReference type="Gramene" id="CDY49083">
    <property type="protein sequence ID" value="CDY49083"/>
    <property type="gene ID" value="GSBRNA2T00092309001"/>
</dbReference>
<sequence>MMKIIIFSLSIYNNKLSNMCKHILNSYLYNCIRTKLYLSLRRDLSFNKLTGEVEAVKAPKNTYLTGNMLSGNISSGVFLNNDESNIDLSYNNLSLPSSCQEKRYEHEISVDGIQPASLLY</sequence>
<accession>A0A078IJ31</accession>
<evidence type="ECO:0000313" key="2">
    <source>
        <dbReference type="Proteomes" id="UP000028999"/>
    </source>
</evidence>
<protein>
    <submittedName>
        <fullName evidence="1">BnaC06g12350D protein</fullName>
    </submittedName>
</protein>